<dbReference type="GO" id="GO:0004662">
    <property type="term" value="F:CAAX-protein geranylgeranyltransferase activity"/>
    <property type="evidence" value="ECO:0007669"/>
    <property type="project" value="TreeGrafter"/>
</dbReference>
<comment type="caution">
    <text evidence="2">The sequence shown here is derived from an EMBL/GenBank/DDBJ whole genome shotgun (WGS) entry which is preliminary data.</text>
</comment>
<protein>
    <submittedName>
        <fullName evidence="2">Protein farnesyltransferase/geranylgeranyltransferase type-1 subunit alpha</fullName>
    </submittedName>
</protein>
<dbReference type="GO" id="GO:0004660">
    <property type="term" value="F:protein farnesyltransferase activity"/>
    <property type="evidence" value="ECO:0007669"/>
    <property type="project" value="TreeGrafter"/>
</dbReference>
<keyword evidence="2" id="KW-0808">Transferase</keyword>
<keyword evidence="1" id="KW-1133">Transmembrane helix</keyword>
<feature type="transmembrane region" description="Helical" evidence="1">
    <location>
        <begin position="76"/>
        <end position="98"/>
    </location>
</feature>
<dbReference type="PANTHER" id="PTHR11129:SF1">
    <property type="entry name" value="PROTEIN FARNESYLTRANSFERASE_GERANYLGERANYLTRANSFERASE TYPE-1 SUBUNIT ALPHA"/>
    <property type="match status" value="1"/>
</dbReference>
<keyword evidence="1" id="KW-0472">Membrane</keyword>
<proteinExistence type="predicted"/>
<dbReference type="STRING" id="337451.A0A3S4NZT0"/>
<dbReference type="Proteomes" id="UP000283530">
    <property type="component" value="Unassembled WGS sequence"/>
</dbReference>
<dbReference type="GO" id="GO:0005965">
    <property type="term" value="C:protein farnesyltransferase complex"/>
    <property type="evidence" value="ECO:0007669"/>
    <property type="project" value="TreeGrafter"/>
</dbReference>
<dbReference type="Gene3D" id="1.25.40.120">
    <property type="entry name" value="Protein prenylyltransferase"/>
    <property type="match status" value="1"/>
</dbReference>
<gene>
    <name evidence="2" type="ORF">CKAN_01262000</name>
</gene>
<dbReference type="EMBL" id="QPKB01000004">
    <property type="protein sequence ID" value="RWR83846.1"/>
    <property type="molecule type" value="Genomic_DNA"/>
</dbReference>
<dbReference type="OrthoDB" id="1721975at2759"/>
<evidence type="ECO:0000256" key="1">
    <source>
        <dbReference type="SAM" id="Phobius"/>
    </source>
</evidence>
<dbReference type="SUPFAM" id="SSF48439">
    <property type="entry name" value="Protein prenylyltransferase"/>
    <property type="match status" value="1"/>
</dbReference>
<keyword evidence="1" id="KW-0812">Transmembrane</keyword>
<evidence type="ECO:0000313" key="3">
    <source>
        <dbReference type="Proteomes" id="UP000283530"/>
    </source>
</evidence>
<accession>A0A3S4NZT0</accession>
<reference evidence="2 3" key="1">
    <citation type="journal article" date="2019" name="Nat. Plants">
        <title>Stout camphor tree genome fills gaps in understanding of flowering plant genome evolution.</title>
        <authorList>
            <person name="Chaw S.M."/>
            <person name="Liu Y.C."/>
            <person name="Wu Y.W."/>
            <person name="Wang H.Y."/>
            <person name="Lin C.I."/>
            <person name="Wu C.S."/>
            <person name="Ke H.M."/>
            <person name="Chang L.Y."/>
            <person name="Hsu C.Y."/>
            <person name="Yang H.T."/>
            <person name="Sudianto E."/>
            <person name="Hsu M.H."/>
            <person name="Wu K.P."/>
            <person name="Wang L.N."/>
            <person name="Leebens-Mack J.H."/>
            <person name="Tsai I.J."/>
        </authorList>
    </citation>
    <scope>NUCLEOTIDE SEQUENCE [LARGE SCALE GENOMIC DNA]</scope>
    <source>
        <strain evidence="3">cv. Chaw 1501</strain>
        <tissue evidence="2">Young leaves</tissue>
    </source>
</reference>
<keyword evidence="3" id="KW-1185">Reference proteome</keyword>
<dbReference type="PANTHER" id="PTHR11129">
    <property type="entry name" value="PROTEIN FARNESYLTRANSFERASE ALPHA SUBUNIT/RAB GERANYLGERANYL TRANSFERASE ALPHA SUBUNIT"/>
    <property type="match status" value="1"/>
</dbReference>
<sequence length="100" mass="11567">MDSDEEERIPYSLRKEWSDVTPLPQDDGPDPVVSIAYKDEFRETMDYFRAVYHSDERSARSLDLTSDAIELNPGNYTVRLLVVFAPLHLFMSSLFLSFNS</sequence>
<dbReference type="AlphaFoldDB" id="A0A3S4NZT0"/>
<name>A0A3S4NZT0_9MAGN</name>
<evidence type="ECO:0000313" key="2">
    <source>
        <dbReference type="EMBL" id="RWR83846.1"/>
    </source>
</evidence>
<organism evidence="2 3">
    <name type="scientific">Cinnamomum micranthum f. kanehirae</name>
    <dbReference type="NCBI Taxonomy" id="337451"/>
    <lineage>
        <taxon>Eukaryota</taxon>
        <taxon>Viridiplantae</taxon>
        <taxon>Streptophyta</taxon>
        <taxon>Embryophyta</taxon>
        <taxon>Tracheophyta</taxon>
        <taxon>Spermatophyta</taxon>
        <taxon>Magnoliopsida</taxon>
        <taxon>Magnoliidae</taxon>
        <taxon>Laurales</taxon>
        <taxon>Lauraceae</taxon>
        <taxon>Cinnamomum</taxon>
    </lineage>
</organism>
<dbReference type="GO" id="GO:0005953">
    <property type="term" value="C:CAAX-protein geranylgeranyltransferase complex"/>
    <property type="evidence" value="ECO:0007669"/>
    <property type="project" value="TreeGrafter"/>
</dbReference>